<dbReference type="VEuPathDB" id="FungiDB:H310_05112"/>
<dbReference type="AlphaFoldDB" id="A0A024UDN0"/>
<dbReference type="GeneID" id="20082162"/>
<name>A0A024UDN0_9STRA</name>
<organism evidence="1">
    <name type="scientific">Aphanomyces invadans</name>
    <dbReference type="NCBI Taxonomy" id="157072"/>
    <lineage>
        <taxon>Eukaryota</taxon>
        <taxon>Sar</taxon>
        <taxon>Stramenopiles</taxon>
        <taxon>Oomycota</taxon>
        <taxon>Saprolegniomycetes</taxon>
        <taxon>Saprolegniales</taxon>
        <taxon>Verrucalvaceae</taxon>
        <taxon>Aphanomyces</taxon>
    </lineage>
</organism>
<dbReference type="EMBL" id="KI913959">
    <property type="protein sequence ID" value="ETW03743.1"/>
    <property type="molecule type" value="Genomic_DNA"/>
</dbReference>
<dbReference type="RefSeq" id="XP_008867972.1">
    <property type="nucleotide sequence ID" value="XM_008869750.1"/>
</dbReference>
<gene>
    <name evidence="1" type="ORF">H310_05112</name>
</gene>
<proteinExistence type="predicted"/>
<sequence>MLSKDLIGQLRSCTGIVGGHHGDPEKQPRWRLYNSTIGSNARQVLLGPGRRRRLVWGGLGRQRFAGACRLGRHGRWMVFALAVEARACKPRRLVLNRVLANVKTHGNADGAERIHGHQFLELLASLVVKAVALTVHAGNPRRCYRDHIFRRWKTCRGGSGRWSGGRAVLLPVGRGLHMNLHGLLLNFQWRRCIVQVAPL</sequence>
<evidence type="ECO:0000313" key="1">
    <source>
        <dbReference type="EMBL" id="ETW03743.1"/>
    </source>
</evidence>
<protein>
    <submittedName>
        <fullName evidence="1">Uncharacterized protein</fullName>
    </submittedName>
</protein>
<reference evidence="1" key="1">
    <citation type="submission" date="2013-12" db="EMBL/GenBank/DDBJ databases">
        <title>The Genome Sequence of Aphanomyces invadans NJM9701.</title>
        <authorList>
            <consortium name="The Broad Institute Genomics Platform"/>
            <person name="Russ C."/>
            <person name="Tyler B."/>
            <person name="van West P."/>
            <person name="Dieguez-Uribeondo J."/>
            <person name="Young S.K."/>
            <person name="Zeng Q."/>
            <person name="Gargeya S."/>
            <person name="Fitzgerald M."/>
            <person name="Abouelleil A."/>
            <person name="Alvarado L."/>
            <person name="Chapman S.B."/>
            <person name="Gainer-Dewar J."/>
            <person name="Goldberg J."/>
            <person name="Griggs A."/>
            <person name="Gujja S."/>
            <person name="Hansen M."/>
            <person name="Howarth C."/>
            <person name="Imamovic A."/>
            <person name="Ireland A."/>
            <person name="Larimer J."/>
            <person name="McCowan C."/>
            <person name="Murphy C."/>
            <person name="Pearson M."/>
            <person name="Poon T.W."/>
            <person name="Priest M."/>
            <person name="Roberts A."/>
            <person name="Saif S."/>
            <person name="Shea T."/>
            <person name="Sykes S."/>
            <person name="Wortman J."/>
            <person name="Nusbaum C."/>
            <person name="Birren B."/>
        </authorList>
    </citation>
    <scope>NUCLEOTIDE SEQUENCE [LARGE SCALE GENOMIC DNA]</scope>
    <source>
        <strain evidence="1">NJM9701</strain>
    </source>
</reference>
<accession>A0A024UDN0</accession>